<reference evidence="1" key="1">
    <citation type="submission" date="2021-01" db="EMBL/GenBank/DDBJ databases">
        <authorList>
            <person name="Sun Q."/>
        </authorList>
    </citation>
    <scope>NUCLEOTIDE SEQUENCE</scope>
    <source>
        <strain evidence="1">YIM B02566</strain>
    </source>
</reference>
<gene>
    <name evidence="1" type="ORF">JHL16_30025</name>
</gene>
<evidence type="ECO:0000313" key="2">
    <source>
        <dbReference type="Proteomes" id="UP000616151"/>
    </source>
</evidence>
<name>A0ACC5RD54_9HYPH</name>
<comment type="caution">
    <text evidence="1">The sequence shown here is derived from an EMBL/GenBank/DDBJ whole genome shotgun (WGS) entry which is preliminary data.</text>
</comment>
<evidence type="ECO:0000313" key="1">
    <source>
        <dbReference type="EMBL" id="MBK1870641.1"/>
    </source>
</evidence>
<dbReference type="Proteomes" id="UP000616151">
    <property type="component" value="Unassembled WGS sequence"/>
</dbReference>
<organism evidence="1 2">
    <name type="scientific">Taklimakanibacter albus</name>
    <dbReference type="NCBI Taxonomy" id="2800327"/>
    <lineage>
        <taxon>Bacteria</taxon>
        <taxon>Pseudomonadati</taxon>
        <taxon>Pseudomonadota</taxon>
        <taxon>Alphaproteobacteria</taxon>
        <taxon>Hyphomicrobiales</taxon>
        <taxon>Aestuariivirgaceae</taxon>
        <taxon>Taklimakanibacter</taxon>
    </lineage>
</organism>
<accession>A0ACC5RD54</accession>
<sequence length="284" mass="31282">MMMNEQKQARSEGSAFWLLVPAILLLIGLFGYPLLKVLITSILDPGFTLAHYLRILDRPIYLTVLARTVEVSLIVTALCFLLGYPAAYYLAHCPPRLRTYLFLLILLPMWTSLLIRSYSWIVVLGKNGVINLGLIQLGLIAEPLQMLYTTGTVYLAMVQILLPIMILTCYGVMIKIDQGLVRAARVLGASAWRAFATVYFPLSLAGVSTGAVIIFILAMGFFVTPALVGSRQDIMLGNLIETQINQAVNLGFASALGLLLLAATIAVVMLFRAVMRWRFSHASV</sequence>
<keyword evidence="2" id="KW-1185">Reference proteome</keyword>
<dbReference type="EMBL" id="JAENHL010000008">
    <property type="protein sequence ID" value="MBK1870641.1"/>
    <property type="molecule type" value="Genomic_DNA"/>
</dbReference>
<protein>
    <submittedName>
        <fullName evidence="1">ABC transporter permease</fullName>
    </submittedName>
</protein>
<proteinExistence type="predicted"/>